<proteinExistence type="predicted"/>
<organism evidence="1 2">
    <name type="scientific">Eumeta variegata</name>
    <name type="common">Bagworm moth</name>
    <name type="synonym">Eumeta japonica</name>
    <dbReference type="NCBI Taxonomy" id="151549"/>
    <lineage>
        <taxon>Eukaryota</taxon>
        <taxon>Metazoa</taxon>
        <taxon>Ecdysozoa</taxon>
        <taxon>Arthropoda</taxon>
        <taxon>Hexapoda</taxon>
        <taxon>Insecta</taxon>
        <taxon>Pterygota</taxon>
        <taxon>Neoptera</taxon>
        <taxon>Endopterygota</taxon>
        <taxon>Lepidoptera</taxon>
        <taxon>Glossata</taxon>
        <taxon>Ditrysia</taxon>
        <taxon>Tineoidea</taxon>
        <taxon>Psychidae</taxon>
        <taxon>Oiketicinae</taxon>
        <taxon>Eumeta</taxon>
    </lineage>
</organism>
<name>A0A4C1URM6_EUMVA</name>
<dbReference type="OrthoDB" id="8195485at2759"/>
<evidence type="ECO:0000313" key="2">
    <source>
        <dbReference type="Proteomes" id="UP000299102"/>
    </source>
</evidence>
<gene>
    <name evidence="1" type="ORF">EVAR_93431_1</name>
</gene>
<comment type="caution">
    <text evidence="1">The sequence shown here is derived from an EMBL/GenBank/DDBJ whole genome shotgun (WGS) entry which is preliminary data.</text>
</comment>
<dbReference type="EMBL" id="BGZK01000207">
    <property type="protein sequence ID" value="GBP28484.1"/>
    <property type="molecule type" value="Genomic_DNA"/>
</dbReference>
<keyword evidence="2" id="KW-1185">Reference proteome</keyword>
<accession>A0A4C1URM6</accession>
<dbReference type="STRING" id="151549.A0A4C1URM6"/>
<evidence type="ECO:0000313" key="1">
    <source>
        <dbReference type="EMBL" id="GBP28484.1"/>
    </source>
</evidence>
<reference evidence="1 2" key="1">
    <citation type="journal article" date="2019" name="Commun. Biol.">
        <title>The bagworm genome reveals a unique fibroin gene that provides high tensile strength.</title>
        <authorList>
            <person name="Kono N."/>
            <person name="Nakamura H."/>
            <person name="Ohtoshi R."/>
            <person name="Tomita M."/>
            <person name="Numata K."/>
            <person name="Arakawa K."/>
        </authorList>
    </citation>
    <scope>NUCLEOTIDE SEQUENCE [LARGE SCALE GENOMIC DNA]</scope>
</reference>
<protein>
    <recommendedName>
        <fullName evidence="3">Tesmin/TSO1-like CXC domain-containing protein</fullName>
    </recommendedName>
</protein>
<sequence>MDLLPLTTIALMRHGPPRSPGSSGEFRQKLFYGRSNQNLRNKSCVTAPVPALAALFDFESAKMAVVFTFLVRTLIKSSSPALHQRGEPEERITEIRLSEDVTLNLRYKQFAKAVTKSTFNLSSLPPTQDTARFHTFRVYHQVQSWLVQNSKPQAPPELLKLIFCKCKGNCGAMCGCQKAGMKCSAVCFHCSGETCSNVMELSELINENDFDDEPPTLTPLPSPVLPLISSQVTILHVVVVYARRRLSNGVNVLGSQRILTLDMPKS</sequence>
<dbReference type="Proteomes" id="UP000299102">
    <property type="component" value="Unassembled WGS sequence"/>
</dbReference>
<evidence type="ECO:0008006" key="3">
    <source>
        <dbReference type="Google" id="ProtNLM"/>
    </source>
</evidence>
<dbReference type="AlphaFoldDB" id="A0A4C1URM6"/>